<keyword evidence="4 12" id="KW-0479">Metal-binding</keyword>
<evidence type="ECO:0000256" key="9">
    <source>
        <dbReference type="ARBA" id="ARBA00023204"/>
    </source>
</evidence>
<keyword evidence="6 12" id="KW-0862">Zinc</keyword>
<dbReference type="Gene3D" id="1.10.287.610">
    <property type="entry name" value="Helix hairpin bin"/>
    <property type="match status" value="1"/>
</dbReference>
<dbReference type="SUPFAM" id="SSF56091">
    <property type="entry name" value="DNA ligase/mRNA capping enzyme, catalytic domain"/>
    <property type="match status" value="1"/>
</dbReference>
<dbReference type="InterPro" id="IPR041663">
    <property type="entry name" value="DisA/LigA_HHH"/>
</dbReference>
<dbReference type="PANTHER" id="PTHR23389">
    <property type="entry name" value="CHROMOSOME TRANSMISSION FIDELITY FACTOR 18"/>
    <property type="match status" value="1"/>
</dbReference>
<dbReference type="Gene3D" id="1.10.150.20">
    <property type="entry name" value="5' to 3' exonuclease, C-terminal subdomain"/>
    <property type="match status" value="2"/>
</dbReference>
<keyword evidence="10 12" id="KW-0464">Manganese</keyword>
<organism evidence="14 15">
    <name type="scientific">Paenibacillus ihbetae</name>
    <dbReference type="NCBI Taxonomy" id="1870820"/>
    <lineage>
        <taxon>Bacteria</taxon>
        <taxon>Bacillati</taxon>
        <taxon>Bacillota</taxon>
        <taxon>Bacilli</taxon>
        <taxon>Bacillales</taxon>
        <taxon>Paenibacillaceae</taxon>
        <taxon>Paenibacillus</taxon>
    </lineage>
</organism>
<evidence type="ECO:0000256" key="8">
    <source>
        <dbReference type="ARBA" id="ARBA00023027"/>
    </source>
</evidence>
<dbReference type="Pfam" id="PF12826">
    <property type="entry name" value="HHH_2"/>
    <property type="match status" value="1"/>
</dbReference>
<evidence type="ECO:0000256" key="3">
    <source>
        <dbReference type="ARBA" id="ARBA00022705"/>
    </source>
</evidence>
<evidence type="ECO:0000256" key="4">
    <source>
        <dbReference type="ARBA" id="ARBA00022723"/>
    </source>
</evidence>
<sequence>MEFKEQMEKLIAELNRYNYHYYTLDQPLVSDKEYDALYDQLVALERETGVTLPDSPTQRVGGEILKGFTPHRHLAPLWSLDKAQNIEQLRTWHDRVVRLVNDYNTKNPGSPLPTPCYALELKFDGLTLNLTYQNGKLIQASTRGNGVVGEGILSQVKTIKSVPLTIPYTEGTIEVQGEGIMNLSVLEEYNKTAVEPLKNARNAAAGALRNLNPKVTAERKLNAYFYNIGYSDGVAFKDHKEMMDFLRENRFKVNPYIFYFEQFDDVMEQLADIEKRRSELDYLIDGAVVKVTDFRTREALGYTDKFPRWAVAYKFEAEETTTVLQSVSWNVGRTGKITPLARVEPVELAGVTVQNCTLNNIGDIERKNLKFALGTRVFIRRSNDVIPEILGKVTEENDGEEILYPEACPSCGFPLEQRGAHLFCNNKTGCKPQIVARITHFASRDAMDIETFSDKTAIQLYEELGVREPADLYTLSFDSLVKLERFGEKKAQNLLDAIEKSKERDLAAFLFALGIPNTGKSTTKMLADHYRDLHRVMEATAEELVELPDVGGIVAESIAGYFADPFNRASIEKMLSLGVQAKAPEAPKPVSTDSFFSGKTVVLTGTLHLLTREEATERLEALGAKVTGSVSKKTDLLIAGEKAGSKLAKAQQLGIDILDNEEEFVRLLNEA</sequence>
<evidence type="ECO:0000313" key="14">
    <source>
        <dbReference type="EMBL" id="OOC63673.1"/>
    </source>
</evidence>
<proteinExistence type="inferred from homology"/>
<dbReference type="Gene3D" id="3.40.50.10190">
    <property type="entry name" value="BRCT domain"/>
    <property type="match status" value="1"/>
</dbReference>
<dbReference type="SMART" id="SM00278">
    <property type="entry name" value="HhH1"/>
    <property type="match status" value="3"/>
</dbReference>
<dbReference type="CDD" id="cd00114">
    <property type="entry name" value="LIGANc"/>
    <property type="match status" value="1"/>
</dbReference>
<evidence type="ECO:0000256" key="1">
    <source>
        <dbReference type="ARBA" id="ARBA00004067"/>
    </source>
</evidence>
<dbReference type="Gene3D" id="2.40.50.140">
    <property type="entry name" value="Nucleic acid-binding proteins"/>
    <property type="match status" value="1"/>
</dbReference>
<keyword evidence="8 12" id="KW-0520">NAD</keyword>
<dbReference type="SUPFAM" id="SSF52113">
    <property type="entry name" value="BRCT domain"/>
    <property type="match status" value="1"/>
</dbReference>
<dbReference type="InterPro" id="IPR001679">
    <property type="entry name" value="DNA_ligase"/>
</dbReference>
<dbReference type="EMBL" id="MRVI01000001">
    <property type="protein sequence ID" value="OOC63673.1"/>
    <property type="molecule type" value="Genomic_DNA"/>
</dbReference>
<gene>
    <name evidence="12" type="primary">ligA</name>
    <name evidence="14" type="ORF">BBD40_18555</name>
</gene>
<evidence type="ECO:0000256" key="7">
    <source>
        <dbReference type="ARBA" id="ARBA00022842"/>
    </source>
</evidence>
<evidence type="ECO:0000256" key="5">
    <source>
        <dbReference type="ARBA" id="ARBA00022763"/>
    </source>
</evidence>
<keyword evidence="2 12" id="KW-0436">Ligase</keyword>
<dbReference type="InterPro" id="IPR001357">
    <property type="entry name" value="BRCT_dom"/>
</dbReference>
<feature type="binding site" evidence="12">
    <location>
        <begin position="79"/>
        <end position="80"/>
    </location>
    <ligand>
        <name>NAD(+)</name>
        <dbReference type="ChEBI" id="CHEBI:57540"/>
    </ligand>
</feature>
<feature type="binding site" evidence="12">
    <location>
        <position position="290"/>
    </location>
    <ligand>
        <name>NAD(+)</name>
        <dbReference type="ChEBI" id="CHEBI:57540"/>
    </ligand>
</feature>
<feature type="binding site" evidence="12">
    <location>
        <position position="411"/>
    </location>
    <ligand>
        <name>Zn(2+)</name>
        <dbReference type="ChEBI" id="CHEBI:29105"/>
    </ligand>
</feature>
<dbReference type="InterPro" id="IPR033136">
    <property type="entry name" value="DNA_ligase_CS"/>
</dbReference>
<dbReference type="EC" id="6.5.1.2" evidence="12"/>
<evidence type="ECO:0000256" key="2">
    <source>
        <dbReference type="ARBA" id="ARBA00022598"/>
    </source>
</evidence>
<dbReference type="GO" id="GO:0016874">
    <property type="term" value="F:ligase activity"/>
    <property type="evidence" value="ECO:0007669"/>
    <property type="project" value="UniProtKB-KW"/>
</dbReference>
<feature type="binding site" evidence="12">
    <location>
        <position position="314"/>
    </location>
    <ligand>
        <name>NAD(+)</name>
        <dbReference type="ChEBI" id="CHEBI:57540"/>
    </ligand>
</feature>
<keyword evidence="7 12" id="KW-0460">Magnesium</keyword>
<dbReference type="PANTHER" id="PTHR23389:SF9">
    <property type="entry name" value="DNA LIGASE"/>
    <property type="match status" value="1"/>
</dbReference>
<dbReference type="SMART" id="SM00292">
    <property type="entry name" value="BRCT"/>
    <property type="match status" value="1"/>
</dbReference>
<dbReference type="InterPro" id="IPR013840">
    <property type="entry name" value="DNAligase_N"/>
</dbReference>
<keyword evidence="3 12" id="KW-0235">DNA replication</keyword>
<dbReference type="PROSITE" id="PS50172">
    <property type="entry name" value="BRCT"/>
    <property type="match status" value="1"/>
</dbReference>
<dbReference type="HAMAP" id="MF_01588">
    <property type="entry name" value="DNA_ligase_A"/>
    <property type="match status" value="1"/>
</dbReference>
<feature type="binding site" evidence="12">
    <location>
        <begin position="31"/>
        <end position="35"/>
    </location>
    <ligand>
        <name>NAD(+)</name>
        <dbReference type="ChEBI" id="CHEBI:57540"/>
    </ligand>
</feature>
<feature type="binding site" evidence="12">
    <location>
        <position position="408"/>
    </location>
    <ligand>
        <name>Zn(2+)</name>
        <dbReference type="ChEBI" id="CHEBI:29105"/>
    </ligand>
</feature>
<comment type="cofactor">
    <cofactor evidence="12">
        <name>Mg(2+)</name>
        <dbReference type="ChEBI" id="CHEBI:18420"/>
    </cofactor>
    <cofactor evidence="12">
        <name>Mn(2+)</name>
        <dbReference type="ChEBI" id="CHEBI:29035"/>
    </cofactor>
</comment>
<dbReference type="InterPro" id="IPR012340">
    <property type="entry name" value="NA-bd_OB-fold"/>
</dbReference>
<dbReference type="Pfam" id="PF14520">
    <property type="entry name" value="HHH_5"/>
    <property type="match status" value="1"/>
</dbReference>
<feature type="binding site" evidence="12">
    <location>
        <position position="430"/>
    </location>
    <ligand>
        <name>Zn(2+)</name>
        <dbReference type="ChEBI" id="CHEBI:29105"/>
    </ligand>
</feature>
<feature type="binding site" evidence="12">
    <location>
        <position position="178"/>
    </location>
    <ligand>
        <name>NAD(+)</name>
        <dbReference type="ChEBI" id="CHEBI:57540"/>
    </ligand>
</feature>
<protein>
    <recommendedName>
        <fullName evidence="12">DNA ligase</fullName>
        <ecNumber evidence="12">6.5.1.2</ecNumber>
    </recommendedName>
    <alternativeName>
        <fullName evidence="12">Polydeoxyribonucleotide synthase [NAD(+)]</fullName>
    </alternativeName>
</protein>
<evidence type="ECO:0000313" key="15">
    <source>
        <dbReference type="Proteomes" id="UP000189059"/>
    </source>
</evidence>
<keyword evidence="9 12" id="KW-0234">DNA repair</keyword>
<dbReference type="SUPFAM" id="SSF50249">
    <property type="entry name" value="Nucleic acid-binding proteins"/>
    <property type="match status" value="1"/>
</dbReference>
<dbReference type="InterPro" id="IPR010994">
    <property type="entry name" value="RuvA_2-like"/>
</dbReference>
<dbReference type="SMART" id="SM00532">
    <property type="entry name" value="LIGANc"/>
    <property type="match status" value="1"/>
</dbReference>
<dbReference type="InterPro" id="IPR004150">
    <property type="entry name" value="NAD_DNA_ligase_OB"/>
</dbReference>
<dbReference type="PIRSF" id="PIRSF001604">
    <property type="entry name" value="LigA"/>
    <property type="match status" value="1"/>
</dbReference>
<accession>A0ABX3K2K0</accession>
<reference evidence="14 15" key="1">
    <citation type="submission" date="2016-12" db="EMBL/GenBank/DDBJ databases">
        <title>Genome sequencing and description of Paenibacillus sp. nov. from high altitude lake in the Indian Trans- Himalayas.</title>
        <authorList>
            <person name="Kiran S."/>
            <person name="Swarnkar M.K."/>
            <person name="Rana A."/>
            <person name="Tewari R."/>
            <person name="Gulati A."/>
        </authorList>
    </citation>
    <scope>NUCLEOTIDE SEQUENCE [LARGE SCALE GENOMIC DNA]</scope>
    <source>
        <strain evidence="14 15">IHBB 9951</strain>
    </source>
</reference>
<dbReference type="PROSITE" id="PS01056">
    <property type="entry name" value="DNA_LIGASE_N2"/>
    <property type="match status" value="1"/>
</dbReference>
<evidence type="ECO:0000256" key="12">
    <source>
        <dbReference type="HAMAP-Rule" id="MF_01588"/>
    </source>
</evidence>
<dbReference type="Pfam" id="PF01653">
    <property type="entry name" value="DNA_ligase_aden"/>
    <property type="match status" value="1"/>
</dbReference>
<dbReference type="InterPro" id="IPR003583">
    <property type="entry name" value="Hlx-hairpin-Hlx_DNA-bd_motif"/>
</dbReference>
<dbReference type="RefSeq" id="WP_077568336.1">
    <property type="nucleotide sequence ID" value="NZ_MRVI01000001.1"/>
</dbReference>
<feature type="binding site" evidence="12">
    <location>
        <position position="120"/>
    </location>
    <ligand>
        <name>NAD(+)</name>
        <dbReference type="ChEBI" id="CHEBI:57540"/>
    </ligand>
</feature>
<dbReference type="Proteomes" id="UP000189059">
    <property type="component" value="Unassembled WGS sequence"/>
</dbReference>
<evidence type="ECO:0000256" key="11">
    <source>
        <dbReference type="ARBA" id="ARBA00034005"/>
    </source>
</evidence>
<evidence type="ECO:0000256" key="6">
    <source>
        <dbReference type="ARBA" id="ARBA00022833"/>
    </source>
</evidence>
<feature type="binding site" evidence="12">
    <location>
        <position position="424"/>
    </location>
    <ligand>
        <name>Zn(2+)</name>
        <dbReference type="ChEBI" id="CHEBI:29105"/>
    </ligand>
</feature>
<feature type="binding site" evidence="12">
    <location>
        <position position="143"/>
    </location>
    <ligand>
        <name>NAD(+)</name>
        <dbReference type="ChEBI" id="CHEBI:57540"/>
    </ligand>
</feature>
<dbReference type="NCBIfam" id="TIGR00575">
    <property type="entry name" value="dnlj"/>
    <property type="match status" value="1"/>
</dbReference>
<keyword evidence="15" id="KW-1185">Reference proteome</keyword>
<dbReference type="InterPro" id="IPR013839">
    <property type="entry name" value="DNAligase_adenylation"/>
</dbReference>
<dbReference type="Pfam" id="PF03120">
    <property type="entry name" value="OB_DNA_ligase"/>
    <property type="match status" value="1"/>
</dbReference>
<dbReference type="InterPro" id="IPR036420">
    <property type="entry name" value="BRCT_dom_sf"/>
</dbReference>
<comment type="caution">
    <text evidence="14">The sequence shown here is derived from an EMBL/GenBank/DDBJ whole genome shotgun (WGS) entry which is preliminary data.</text>
</comment>
<dbReference type="NCBIfam" id="NF005932">
    <property type="entry name" value="PRK07956.1"/>
    <property type="match status" value="1"/>
</dbReference>
<feature type="active site" description="N6-AMP-lysine intermediate" evidence="12">
    <location>
        <position position="122"/>
    </location>
</feature>
<dbReference type="CDD" id="cd17748">
    <property type="entry name" value="BRCT_DNA_ligase_like"/>
    <property type="match status" value="1"/>
</dbReference>
<dbReference type="Pfam" id="PF00533">
    <property type="entry name" value="BRCT"/>
    <property type="match status" value="1"/>
</dbReference>
<evidence type="ECO:0000259" key="13">
    <source>
        <dbReference type="PROSITE" id="PS50172"/>
    </source>
</evidence>
<comment type="catalytic activity">
    <reaction evidence="11 12">
        <text>NAD(+) + (deoxyribonucleotide)n-3'-hydroxyl + 5'-phospho-(deoxyribonucleotide)m = (deoxyribonucleotide)n+m + AMP + beta-nicotinamide D-nucleotide.</text>
        <dbReference type="EC" id="6.5.1.2"/>
    </reaction>
</comment>
<comment type="similarity">
    <text evidence="12">Belongs to the NAD-dependent DNA ligase family. LigA subfamily.</text>
</comment>
<dbReference type="Gene3D" id="3.30.470.30">
    <property type="entry name" value="DNA ligase/mRNA capping enzyme"/>
    <property type="match status" value="1"/>
</dbReference>
<dbReference type="SUPFAM" id="SSF47781">
    <property type="entry name" value="RuvA domain 2-like"/>
    <property type="match status" value="1"/>
</dbReference>
<evidence type="ECO:0000256" key="10">
    <source>
        <dbReference type="ARBA" id="ARBA00023211"/>
    </source>
</evidence>
<feature type="domain" description="BRCT" evidence="13">
    <location>
        <begin position="591"/>
        <end position="671"/>
    </location>
</feature>
<keyword evidence="5 12" id="KW-0227">DNA damage</keyword>
<name>A0ABX3K2K0_9BACL</name>
<comment type="function">
    <text evidence="1 12">DNA ligase that catalyzes the formation of phosphodiester linkages between 5'-phosphoryl and 3'-hydroxyl groups in double-stranded DNA using NAD as a coenzyme and as the energy source for the reaction. It is essential for DNA replication and repair of damaged DNA.</text>
</comment>